<organism evidence="1 2">
    <name type="scientific">Exiguobacterium alkaliphilum</name>
    <dbReference type="NCBI Taxonomy" id="1428684"/>
    <lineage>
        <taxon>Bacteria</taxon>
        <taxon>Bacillati</taxon>
        <taxon>Bacillota</taxon>
        <taxon>Bacilli</taxon>
        <taxon>Bacillales</taxon>
        <taxon>Bacillales Family XII. Incertae Sedis</taxon>
        <taxon>Exiguobacterium</taxon>
    </lineage>
</organism>
<accession>A0ABT2KXK2</accession>
<dbReference type="PANTHER" id="PTHR48100:SF1">
    <property type="entry name" value="HISTIDINE PHOSPHATASE FAMILY PROTEIN-RELATED"/>
    <property type="match status" value="1"/>
</dbReference>
<keyword evidence="2" id="KW-1185">Reference proteome</keyword>
<dbReference type="InterPro" id="IPR050275">
    <property type="entry name" value="PGM_Phosphatase"/>
</dbReference>
<dbReference type="PANTHER" id="PTHR48100">
    <property type="entry name" value="BROAD-SPECIFICITY PHOSPHATASE YOR283W-RELATED"/>
    <property type="match status" value="1"/>
</dbReference>
<dbReference type="RefSeq" id="WP_034816984.1">
    <property type="nucleotide sequence ID" value="NZ_JANIEK010000016.1"/>
</dbReference>
<evidence type="ECO:0000313" key="2">
    <source>
        <dbReference type="Proteomes" id="UP001206821"/>
    </source>
</evidence>
<dbReference type="EMBL" id="JANIEK010000016">
    <property type="protein sequence ID" value="MCT4795041.1"/>
    <property type="molecule type" value="Genomic_DNA"/>
</dbReference>
<comment type="caution">
    <text evidence="1">The sequence shown here is derived from an EMBL/GenBank/DDBJ whole genome shotgun (WGS) entry which is preliminary data.</text>
</comment>
<dbReference type="Proteomes" id="UP001206821">
    <property type="component" value="Unassembled WGS sequence"/>
</dbReference>
<protein>
    <submittedName>
        <fullName evidence="1">Histidine phosphatase family protein</fullName>
    </submittedName>
</protein>
<evidence type="ECO:0000313" key="1">
    <source>
        <dbReference type="EMBL" id="MCT4795041.1"/>
    </source>
</evidence>
<reference evidence="1 2" key="1">
    <citation type="submission" date="2022-07" db="EMBL/GenBank/DDBJ databases">
        <title>Genomic and pangenome structural analysis of the polyextremophile Exiguobacterium.</title>
        <authorList>
            <person name="Shen L."/>
        </authorList>
    </citation>
    <scope>NUCLEOTIDE SEQUENCE [LARGE SCALE GENOMIC DNA]</scope>
    <source>
        <strain evidence="1 2">12_1</strain>
    </source>
</reference>
<dbReference type="Pfam" id="PF00300">
    <property type="entry name" value="His_Phos_1"/>
    <property type="match status" value="1"/>
</dbReference>
<dbReference type="InterPro" id="IPR013078">
    <property type="entry name" value="His_Pase_superF_clade-1"/>
</dbReference>
<dbReference type="SUPFAM" id="SSF53254">
    <property type="entry name" value="Phosphoglycerate mutase-like"/>
    <property type="match status" value="1"/>
</dbReference>
<sequence length="183" mass="20497">MSTFYLIRHCSATGQEPDARLTEAGAQQALALADFFQDIPVDRIISSDYTRATASIAPLATSKQLTIETEPKLRERILSLEPRDDWFDLLRHSFEDASFALPGAESGQDATERILSVIDSLDDVNGTTVLVTHGNLLALLLQHVDNRFDFDTWHTLSNPDVYFLKIVDNSWAVERVWSVRSCG</sequence>
<dbReference type="SMART" id="SM00855">
    <property type="entry name" value="PGAM"/>
    <property type="match status" value="1"/>
</dbReference>
<dbReference type="Gene3D" id="3.40.50.1240">
    <property type="entry name" value="Phosphoglycerate mutase-like"/>
    <property type="match status" value="1"/>
</dbReference>
<dbReference type="InterPro" id="IPR029033">
    <property type="entry name" value="His_PPase_superfam"/>
</dbReference>
<proteinExistence type="predicted"/>
<name>A0ABT2KXK2_9BACL</name>
<gene>
    <name evidence="1" type="ORF">NQG31_05760</name>
</gene>